<dbReference type="PANTHER" id="PTHR11410">
    <property type="entry name" value="ATP SYNTHASE SUBUNIT A"/>
    <property type="match status" value="1"/>
</dbReference>
<keyword evidence="14" id="KW-1185">Reference proteome</keyword>
<evidence type="ECO:0000256" key="8">
    <source>
        <dbReference type="ARBA" id="ARBA00023065"/>
    </source>
</evidence>
<keyword evidence="10 11" id="KW-0066">ATP synthesis</keyword>
<keyword evidence="5 11" id="KW-0812">Transmembrane</keyword>
<feature type="transmembrane region" description="Helical" evidence="11">
    <location>
        <begin position="224"/>
        <end position="242"/>
    </location>
</feature>
<evidence type="ECO:0000256" key="3">
    <source>
        <dbReference type="ARBA" id="ARBA00022448"/>
    </source>
</evidence>
<dbReference type="CDD" id="cd00310">
    <property type="entry name" value="ATP-synt_Fo_a_6"/>
    <property type="match status" value="1"/>
</dbReference>
<dbReference type="PROSITE" id="PS00449">
    <property type="entry name" value="ATPASE_A"/>
    <property type="match status" value="1"/>
</dbReference>
<evidence type="ECO:0000256" key="2">
    <source>
        <dbReference type="ARBA" id="ARBA00006810"/>
    </source>
</evidence>
<evidence type="ECO:0000256" key="4">
    <source>
        <dbReference type="ARBA" id="ARBA00022547"/>
    </source>
</evidence>
<gene>
    <name evidence="11" type="primary">atpB</name>
    <name evidence="13" type="ORF">BJ975_002009</name>
</gene>
<keyword evidence="11" id="KW-1003">Cell membrane</keyword>
<dbReference type="Pfam" id="PF00119">
    <property type="entry name" value="ATP-synt_A"/>
    <property type="match status" value="1"/>
</dbReference>
<dbReference type="InterPro" id="IPR000568">
    <property type="entry name" value="ATP_synth_F0_asu"/>
</dbReference>
<keyword evidence="4 11" id="KW-0138">CF(0)</keyword>
<keyword evidence="9 11" id="KW-0472">Membrane</keyword>
<keyword evidence="7 11" id="KW-1133">Transmembrane helix</keyword>
<dbReference type="SUPFAM" id="SSF81336">
    <property type="entry name" value="F1F0 ATP synthase subunit A"/>
    <property type="match status" value="1"/>
</dbReference>
<organism evidence="13 14">
    <name type="scientific">Aeromicrobium tamlense</name>
    <dbReference type="NCBI Taxonomy" id="375541"/>
    <lineage>
        <taxon>Bacteria</taxon>
        <taxon>Bacillati</taxon>
        <taxon>Actinomycetota</taxon>
        <taxon>Actinomycetes</taxon>
        <taxon>Propionibacteriales</taxon>
        <taxon>Nocardioidaceae</taxon>
        <taxon>Aeromicrobium</taxon>
    </lineage>
</organism>
<comment type="similarity">
    <text evidence="2 11 12">Belongs to the ATPase A chain family.</text>
</comment>
<dbReference type="NCBIfam" id="TIGR01131">
    <property type="entry name" value="ATP_synt_6_or_A"/>
    <property type="match status" value="1"/>
</dbReference>
<comment type="subcellular location">
    <subcellularLocation>
        <location evidence="11 12">Cell membrane</location>
        <topology evidence="11 12">Multi-pass membrane protein</topology>
    </subcellularLocation>
    <subcellularLocation>
        <location evidence="1">Membrane</location>
        <topology evidence="1">Multi-pass membrane protein</topology>
    </subcellularLocation>
</comment>
<feature type="transmembrane region" description="Helical" evidence="11">
    <location>
        <begin position="99"/>
        <end position="118"/>
    </location>
</feature>
<dbReference type="EMBL" id="JACBZN010000001">
    <property type="protein sequence ID" value="NYI38634.1"/>
    <property type="molecule type" value="Genomic_DNA"/>
</dbReference>
<evidence type="ECO:0000256" key="6">
    <source>
        <dbReference type="ARBA" id="ARBA00022781"/>
    </source>
</evidence>
<dbReference type="PANTHER" id="PTHR11410:SF0">
    <property type="entry name" value="ATP SYNTHASE SUBUNIT A"/>
    <property type="match status" value="1"/>
</dbReference>
<dbReference type="InterPro" id="IPR045083">
    <property type="entry name" value="ATP_synth_F0_asu_bact/mt"/>
</dbReference>
<comment type="caution">
    <text evidence="13">The sequence shown here is derived from an EMBL/GenBank/DDBJ whole genome shotgun (WGS) entry which is preliminary data.</text>
</comment>
<feature type="transmembrane region" description="Helical" evidence="11">
    <location>
        <begin position="130"/>
        <end position="147"/>
    </location>
</feature>
<dbReference type="HAMAP" id="MF_01393">
    <property type="entry name" value="ATP_synth_a_bact"/>
    <property type="match status" value="1"/>
</dbReference>
<feature type="transmembrane region" description="Helical" evidence="11">
    <location>
        <begin position="167"/>
        <end position="186"/>
    </location>
</feature>
<keyword evidence="3 11" id="KW-0813">Transport</keyword>
<name>A0ABX2SM67_9ACTN</name>
<evidence type="ECO:0000256" key="1">
    <source>
        <dbReference type="ARBA" id="ARBA00004141"/>
    </source>
</evidence>
<keyword evidence="6 11" id="KW-0375">Hydrogen ion transport</keyword>
<dbReference type="InterPro" id="IPR023011">
    <property type="entry name" value="ATP_synth_F0_asu_AS"/>
</dbReference>
<evidence type="ECO:0000256" key="5">
    <source>
        <dbReference type="ARBA" id="ARBA00022692"/>
    </source>
</evidence>
<proteinExistence type="inferred from homology"/>
<evidence type="ECO:0000256" key="10">
    <source>
        <dbReference type="ARBA" id="ARBA00023310"/>
    </source>
</evidence>
<sequence>MSAVTTAVLNAASDSEGYHAPGPASFDLPPVFSIGDFGVTKPMLLLVLSVPLIVGFFWAASKNKAVVPGKLQFAGEYVYGFVRNGVARDSIGSHDFMKFVPLLFSLFTFILVNNYFGLIPFLQFPSFSRFSFVLPLAALVWLVFNGVGVAKHGFLGYLKHVTVPGGISGPILVLIIPLEFLSTVLVRPVTLALRLFANLFAGHLLLILFATGAAYLILDSGNPWYIPVGALSFVLGIAVSFLELLVLFLQAYVFTLLTAMYIGGALADEH</sequence>
<dbReference type="InterPro" id="IPR035908">
    <property type="entry name" value="F0_ATP_A_sf"/>
</dbReference>
<protein>
    <recommendedName>
        <fullName evidence="11 12">ATP synthase subunit a</fullName>
    </recommendedName>
    <alternativeName>
        <fullName evidence="11">ATP synthase F0 sector subunit a</fullName>
    </alternativeName>
    <alternativeName>
        <fullName evidence="11">F-ATPase subunit 6</fullName>
    </alternativeName>
</protein>
<feature type="transmembrane region" description="Helical" evidence="11">
    <location>
        <begin position="43"/>
        <end position="61"/>
    </location>
</feature>
<evidence type="ECO:0000256" key="9">
    <source>
        <dbReference type="ARBA" id="ARBA00023136"/>
    </source>
</evidence>
<evidence type="ECO:0000256" key="7">
    <source>
        <dbReference type="ARBA" id="ARBA00022989"/>
    </source>
</evidence>
<evidence type="ECO:0000313" key="14">
    <source>
        <dbReference type="Proteomes" id="UP000587211"/>
    </source>
</evidence>
<evidence type="ECO:0000313" key="13">
    <source>
        <dbReference type="EMBL" id="NYI38634.1"/>
    </source>
</evidence>
<feature type="transmembrane region" description="Helical" evidence="11">
    <location>
        <begin position="195"/>
        <end position="218"/>
    </location>
</feature>
<dbReference type="Gene3D" id="1.20.120.220">
    <property type="entry name" value="ATP synthase, F0 complex, subunit A"/>
    <property type="match status" value="1"/>
</dbReference>
<evidence type="ECO:0000256" key="11">
    <source>
        <dbReference type="HAMAP-Rule" id="MF_01393"/>
    </source>
</evidence>
<comment type="function">
    <text evidence="11 12">Key component of the proton channel; it plays a direct role in the translocation of protons across the membrane.</text>
</comment>
<accession>A0ABX2SM67</accession>
<reference evidence="13 14" key="1">
    <citation type="submission" date="2020-07" db="EMBL/GenBank/DDBJ databases">
        <title>Sequencing the genomes of 1000 actinobacteria strains.</title>
        <authorList>
            <person name="Klenk H.-P."/>
        </authorList>
    </citation>
    <scope>NUCLEOTIDE SEQUENCE [LARGE SCALE GENOMIC DNA]</scope>
    <source>
        <strain evidence="13 14">DSM 19087</strain>
    </source>
</reference>
<evidence type="ECO:0000256" key="12">
    <source>
        <dbReference type="RuleBase" id="RU000483"/>
    </source>
</evidence>
<keyword evidence="8 11" id="KW-0406">Ion transport</keyword>
<feature type="transmembrane region" description="Helical" evidence="11">
    <location>
        <begin position="249"/>
        <end position="267"/>
    </location>
</feature>
<dbReference type="Proteomes" id="UP000587211">
    <property type="component" value="Unassembled WGS sequence"/>
</dbReference>
<dbReference type="PRINTS" id="PR00123">
    <property type="entry name" value="ATPASEA"/>
</dbReference>